<protein>
    <recommendedName>
        <fullName evidence="4">Transposase</fullName>
    </recommendedName>
</protein>
<keyword evidence="1" id="KW-0812">Transmembrane</keyword>
<proteinExistence type="predicted"/>
<dbReference type="Proteomes" id="UP001596233">
    <property type="component" value="Unassembled WGS sequence"/>
</dbReference>
<accession>A0ABW1VBI7</accession>
<feature type="transmembrane region" description="Helical" evidence="1">
    <location>
        <begin position="135"/>
        <end position="153"/>
    </location>
</feature>
<evidence type="ECO:0000256" key="1">
    <source>
        <dbReference type="SAM" id="Phobius"/>
    </source>
</evidence>
<feature type="transmembrane region" description="Helical" evidence="1">
    <location>
        <begin position="113"/>
        <end position="129"/>
    </location>
</feature>
<evidence type="ECO:0008006" key="4">
    <source>
        <dbReference type="Google" id="ProtNLM"/>
    </source>
</evidence>
<feature type="transmembrane region" description="Helical" evidence="1">
    <location>
        <begin position="52"/>
        <end position="74"/>
    </location>
</feature>
<comment type="caution">
    <text evidence="2">The sequence shown here is derived from an EMBL/GenBank/DDBJ whole genome shotgun (WGS) entry which is preliminary data.</text>
</comment>
<reference evidence="3" key="1">
    <citation type="journal article" date="2019" name="Int. J. Syst. Evol. Microbiol.">
        <title>The Global Catalogue of Microorganisms (GCM) 10K type strain sequencing project: providing services to taxonomists for standard genome sequencing and annotation.</title>
        <authorList>
            <consortium name="The Broad Institute Genomics Platform"/>
            <consortium name="The Broad Institute Genome Sequencing Center for Infectious Disease"/>
            <person name="Wu L."/>
            <person name="Ma J."/>
        </authorList>
    </citation>
    <scope>NUCLEOTIDE SEQUENCE [LARGE SCALE GENOMIC DNA]</scope>
    <source>
        <strain evidence="3">PCU 280</strain>
    </source>
</reference>
<keyword evidence="1" id="KW-1133">Transmembrane helix</keyword>
<feature type="transmembrane region" description="Helical" evidence="1">
    <location>
        <begin position="28"/>
        <end position="46"/>
    </location>
</feature>
<sequence length="179" mass="21125">MKQKLTDHPNATIYQYKHVKRIVVPNEILISYLLCALIVLAFQYMIFNMYGIFSTFIGFVGLQVLHLIIIWLTFINVHQAADRKWTWSLTPPWTGFKPANDISFSVFRRVHNQVFWLGIIIIGILYPWLPPSFMLSLIFWHIWLLAPKILLNLRLRKYAKKTKAGILRIQTKEVNLFQP</sequence>
<evidence type="ECO:0000313" key="2">
    <source>
        <dbReference type="EMBL" id="MFC6335132.1"/>
    </source>
</evidence>
<name>A0ABW1VBI7_9BACL</name>
<gene>
    <name evidence="2" type="ORF">ACFP56_21080</name>
</gene>
<keyword evidence="1" id="KW-0472">Membrane</keyword>
<keyword evidence="3" id="KW-1185">Reference proteome</keyword>
<organism evidence="2 3">
    <name type="scientific">Paenibacillus septentrionalis</name>
    <dbReference type="NCBI Taxonomy" id="429342"/>
    <lineage>
        <taxon>Bacteria</taxon>
        <taxon>Bacillati</taxon>
        <taxon>Bacillota</taxon>
        <taxon>Bacilli</taxon>
        <taxon>Bacillales</taxon>
        <taxon>Paenibacillaceae</taxon>
        <taxon>Paenibacillus</taxon>
    </lineage>
</organism>
<dbReference type="EMBL" id="JBHSTE010000011">
    <property type="protein sequence ID" value="MFC6335132.1"/>
    <property type="molecule type" value="Genomic_DNA"/>
</dbReference>
<dbReference type="RefSeq" id="WP_379238364.1">
    <property type="nucleotide sequence ID" value="NZ_JBHSTE010000011.1"/>
</dbReference>
<evidence type="ECO:0000313" key="3">
    <source>
        <dbReference type="Proteomes" id="UP001596233"/>
    </source>
</evidence>